<dbReference type="RefSeq" id="XP_057385957.1">
    <property type="nucleotide sequence ID" value="XM_057529974.1"/>
</dbReference>
<evidence type="ECO:0000313" key="3">
    <source>
        <dbReference type="Proteomes" id="UP001652580"/>
    </source>
</evidence>
<reference evidence="4 5" key="1">
    <citation type="submission" date="2025-05" db="UniProtKB">
        <authorList>
            <consortium name="RefSeq"/>
        </authorList>
    </citation>
    <scope>IDENTIFICATION</scope>
</reference>
<dbReference type="GeneID" id="130704503"/>
<dbReference type="InterPro" id="IPR040355">
    <property type="entry name" value="FAM220A"/>
</dbReference>
<dbReference type="RefSeq" id="XP_007186800.2">
    <property type="nucleotide sequence ID" value="XM_007186738.2"/>
</dbReference>
<protein>
    <submittedName>
        <fullName evidence="4 5">Protein FAM220A</fullName>
    </submittedName>
</protein>
<gene>
    <name evidence="4 5 6" type="primary">FAM220A</name>
</gene>
<feature type="domain" description="SIPAR" evidence="2">
    <location>
        <begin position="2"/>
        <end position="259"/>
    </location>
</feature>
<proteinExistence type="predicted"/>
<dbReference type="PANTHER" id="PTHR31980:SF1">
    <property type="entry name" value="PROTEIN FAM220A"/>
    <property type="match status" value="1"/>
</dbReference>
<accession>A0A384AHK2</accession>
<dbReference type="AlphaFoldDB" id="A0A384AHK2"/>
<name>A0A384AHK2_BALAC</name>
<feature type="region of interest" description="Disordered" evidence="1">
    <location>
        <begin position="1"/>
        <end position="21"/>
    </location>
</feature>
<dbReference type="RefSeq" id="XP_057385958.1">
    <property type="nucleotide sequence ID" value="XM_057529975.1"/>
</dbReference>
<dbReference type="GO" id="GO:0000122">
    <property type="term" value="P:negative regulation of transcription by RNA polymerase II"/>
    <property type="evidence" value="ECO:0007669"/>
    <property type="project" value="TreeGrafter"/>
</dbReference>
<dbReference type="GO" id="GO:0097677">
    <property type="term" value="F:STAT family protein binding"/>
    <property type="evidence" value="ECO:0007669"/>
    <property type="project" value="TreeGrafter"/>
</dbReference>
<dbReference type="CTD" id="84792"/>
<dbReference type="PANTHER" id="PTHR31980">
    <property type="entry name" value="PROTEIN FAM220A"/>
    <property type="match status" value="1"/>
</dbReference>
<organism evidence="3 4">
    <name type="scientific">Balaenoptera acutorostrata</name>
    <name type="common">Common minke whale</name>
    <name type="synonym">Balaena rostrata</name>
    <dbReference type="NCBI Taxonomy" id="9767"/>
    <lineage>
        <taxon>Eukaryota</taxon>
        <taxon>Metazoa</taxon>
        <taxon>Chordata</taxon>
        <taxon>Craniata</taxon>
        <taxon>Vertebrata</taxon>
        <taxon>Euteleostomi</taxon>
        <taxon>Mammalia</taxon>
        <taxon>Eutheria</taxon>
        <taxon>Laurasiatheria</taxon>
        <taxon>Artiodactyla</taxon>
        <taxon>Whippomorpha</taxon>
        <taxon>Cetacea</taxon>
        <taxon>Mysticeti</taxon>
        <taxon>Balaenopteridae</taxon>
        <taxon>Balaenoptera</taxon>
    </lineage>
</organism>
<dbReference type="Proteomes" id="UP001652580">
    <property type="component" value="Chromosome 15"/>
</dbReference>
<evidence type="ECO:0000313" key="6">
    <source>
        <dbReference type="RefSeq" id="XP_057385958.1"/>
    </source>
</evidence>
<sequence>MRDGKGTLSTCLAEEKGAGDDSDKLLSRELLYKRMQEESACPSDITSRMNKPAVDVNGNSQNEELSLEMKNDLSEVSLLLHDGNRVLPYLQEPIRRNSASAAAQSKAVDLFFAPTEERFAGASCGVGGAQGRDWLGGGPRATDSHGGQSHRGKPWGSGLPCHQKWLEMGISEDEPPCAFLEKLDSVSEPSCLRSVLSALLHAHPHMFVKDETKCVFPGRSKPMFSEQRVEYKKMLSRVKSTSDDLQETLALLALQASELANLLCHS</sequence>
<evidence type="ECO:0000256" key="1">
    <source>
        <dbReference type="SAM" id="MobiDB-lite"/>
    </source>
</evidence>
<evidence type="ECO:0000259" key="2">
    <source>
        <dbReference type="Pfam" id="PF15487"/>
    </source>
</evidence>
<dbReference type="STRING" id="310752.A0A384AHK2"/>
<keyword evidence="3" id="KW-1185">Reference proteome</keyword>
<dbReference type="KEGG" id="bacu:103007501"/>
<dbReference type="InterPro" id="IPR029155">
    <property type="entry name" value="SIPAR"/>
</dbReference>
<evidence type="ECO:0000313" key="4">
    <source>
        <dbReference type="RefSeq" id="XP_007186800.2"/>
    </source>
</evidence>
<dbReference type="GO" id="GO:0005634">
    <property type="term" value="C:nucleus"/>
    <property type="evidence" value="ECO:0007669"/>
    <property type="project" value="TreeGrafter"/>
</dbReference>
<dbReference type="Pfam" id="PF15487">
    <property type="entry name" value="FAM220"/>
    <property type="match status" value="1"/>
</dbReference>
<evidence type="ECO:0000313" key="5">
    <source>
        <dbReference type="RefSeq" id="XP_057385957.1"/>
    </source>
</evidence>